<sequence length="147" mass="16797">MKEHIVSRIAIFILAIAMIVFGIQHFIHPYDLLVKVPDFLPGGIAWVYLVGTAFILAAISFMTNIWVKTAAYLLALMLFSFVLTIHLPNFLDTADKAYRQMALYNLLKDSALAAFALYIASNARHQRILENVEEVQEREEHFELVEQ</sequence>
<keyword evidence="1" id="KW-0812">Transmembrane</keyword>
<proteinExistence type="predicted"/>
<feature type="transmembrane region" description="Helical" evidence="1">
    <location>
        <begin position="39"/>
        <end position="59"/>
    </location>
</feature>
<keyword evidence="1" id="KW-0472">Membrane</keyword>
<protein>
    <recommendedName>
        <fullName evidence="4">DoxX protein</fullName>
    </recommendedName>
</protein>
<organism evidence="2 3">
    <name type="scientific">Flavisolibacter ginsengisoli DSM 18119</name>
    <dbReference type="NCBI Taxonomy" id="1121884"/>
    <lineage>
        <taxon>Bacteria</taxon>
        <taxon>Pseudomonadati</taxon>
        <taxon>Bacteroidota</taxon>
        <taxon>Chitinophagia</taxon>
        <taxon>Chitinophagales</taxon>
        <taxon>Chitinophagaceae</taxon>
        <taxon>Flavisolibacter</taxon>
    </lineage>
</organism>
<dbReference type="OrthoDB" id="676045at2"/>
<dbReference type="EMBL" id="FQUU01000005">
    <property type="protein sequence ID" value="SHF03883.1"/>
    <property type="molecule type" value="Genomic_DNA"/>
</dbReference>
<feature type="transmembrane region" description="Helical" evidence="1">
    <location>
        <begin position="102"/>
        <end position="120"/>
    </location>
</feature>
<dbReference type="STRING" id="1121884.SAMN02745131_01687"/>
<name>A0A1M4YE63_9BACT</name>
<feature type="transmembrane region" description="Helical" evidence="1">
    <location>
        <begin position="71"/>
        <end position="90"/>
    </location>
</feature>
<dbReference type="RefSeq" id="WP_139256378.1">
    <property type="nucleotide sequence ID" value="NZ_FQUU01000005.1"/>
</dbReference>
<dbReference type="Proteomes" id="UP000184048">
    <property type="component" value="Unassembled WGS sequence"/>
</dbReference>
<evidence type="ECO:0000256" key="1">
    <source>
        <dbReference type="SAM" id="Phobius"/>
    </source>
</evidence>
<feature type="transmembrane region" description="Helical" evidence="1">
    <location>
        <begin position="9"/>
        <end position="27"/>
    </location>
</feature>
<evidence type="ECO:0000313" key="2">
    <source>
        <dbReference type="EMBL" id="SHF03883.1"/>
    </source>
</evidence>
<gene>
    <name evidence="2" type="ORF">SAMN02745131_01687</name>
</gene>
<keyword evidence="1" id="KW-1133">Transmembrane helix</keyword>
<accession>A0A1M4YE63</accession>
<reference evidence="2 3" key="1">
    <citation type="submission" date="2016-11" db="EMBL/GenBank/DDBJ databases">
        <authorList>
            <person name="Jaros S."/>
            <person name="Januszkiewicz K."/>
            <person name="Wedrychowicz H."/>
        </authorList>
    </citation>
    <scope>NUCLEOTIDE SEQUENCE [LARGE SCALE GENOMIC DNA]</scope>
    <source>
        <strain evidence="2 3">DSM 18119</strain>
    </source>
</reference>
<keyword evidence="3" id="KW-1185">Reference proteome</keyword>
<evidence type="ECO:0008006" key="4">
    <source>
        <dbReference type="Google" id="ProtNLM"/>
    </source>
</evidence>
<evidence type="ECO:0000313" key="3">
    <source>
        <dbReference type="Proteomes" id="UP000184048"/>
    </source>
</evidence>
<dbReference type="AlphaFoldDB" id="A0A1M4YE63"/>